<sequence length="190" mass="20581">MAACAIDGKIRIDAGHTGNSQAFAQGHQGSVGKICGKIPVFIQQGTDTRHVRYRFRINGKGMLRPAEKILLRPMGEIQHVHHSVMTGRLVSIAPRTSRTKVTARSWNLSSPSNRAIREPLSTTMFGMDTLPNQHLASLATVGFAACAASEKGLPQLVGGRLPRVPITFFPDGIADKRGDAVFSNLKMILK</sequence>
<dbReference type="EMBL" id="CAADEX010000226">
    <property type="protein sequence ID" value="VFJ68887.1"/>
    <property type="molecule type" value="Genomic_DNA"/>
</dbReference>
<gene>
    <name evidence="1" type="ORF">BECKDK2373B_GA0170837_12262</name>
</gene>
<organism evidence="1">
    <name type="scientific">Candidatus Kentrum sp. DK</name>
    <dbReference type="NCBI Taxonomy" id="2126562"/>
    <lineage>
        <taxon>Bacteria</taxon>
        <taxon>Pseudomonadati</taxon>
        <taxon>Pseudomonadota</taxon>
        <taxon>Gammaproteobacteria</taxon>
        <taxon>Candidatus Kentrum</taxon>
    </lineage>
</organism>
<proteinExistence type="predicted"/>
<evidence type="ECO:0000313" key="1">
    <source>
        <dbReference type="EMBL" id="VFJ68887.1"/>
    </source>
</evidence>
<name>A0A450TM98_9GAMM</name>
<dbReference type="AlphaFoldDB" id="A0A450TM98"/>
<accession>A0A450TM98</accession>
<reference evidence="1" key="1">
    <citation type="submission" date="2019-02" db="EMBL/GenBank/DDBJ databases">
        <authorList>
            <person name="Gruber-Vodicka R. H."/>
            <person name="Seah K. B. B."/>
        </authorList>
    </citation>
    <scope>NUCLEOTIDE SEQUENCE</scope>
    <source>
        <strain evidence="1">BECK_DK47</strain>
    </source>
</reference>
<protein>
    <submittedName>
        <fullName evidence="1">Uncharacterized protein</fullName>
    </submittedName>
</protein>